<dbReference type="RefSeq" id="WP_215625159.1">
    <property type="nucleotide sequence ID" value="NZ_CP067089.2"/>
</dbReference>
<evidence type="ECO:0000259" key="6">
    <source>
        <dbReference type="PROSITE" id="PS50977"/>
    </source>
</evidence>
<accession>A0A7T7XKD5</accession>
<dbReference type="GO" id="GO:0003700">
    <property type="term" value="F:DNA-binding transcription factor activity"/>
    <property type="evidence" value="ECO:0007669"/>
    <property type="project" value="TreeGrafter"/>
</dbReference>
<keyword evidence="3 5" id="KW-0238">DNA-binding</keyword>
<keyword evidence="1" id="KW-0678">Repressor</keyword>
<evidence type="ECO:0000256" key="4">
    <source>
        <dbReference type="ARBA" id="ARBA00023163"/>
    </source>
</evidence>
<dbReference type="PANTHER" id="PTHR30055:SF175">
    <property type="entry name" value="HTH-TYPE TRANSCRIPTIONAL REPRESSOR KSTR2"/>
    <property type="match status" value="1"/>
</dbReference>
<feature type="DNA-binding region" description="H-T-H motif" evidence="5">
    <location>
        <begin position="25"/>
        <end position="44"/>
    </location>
</feature>
<evidence type="ECO:0000256" key="1">
    <source>
        <dbReference type="ARBA" id="ARBA00022491"/>
    </source>
</evidence>
<name>A0A7T7XKD5_9SPIR</name>
<evidence type="ECO:0000256" key="3">
    <source>
        <dbReference type="ARBA" id="ARBA00023125"/>
    </source>
</evidence>
<reference evidence="7" key="1">
    <citation type="submission" date="2021-01" db="EMBL/GenBank/DDBJ databases">
        <title>Description of Breznakiella homolactica.</title>
        <authorList>
            <person name="Song Y."/>
            <person name="Brune A."/>
        </authorList>
    </citation>
    <scope>NUCLEOTIDE SEQUENCE</scope>
    <source>
        <strain evidence="7">RmG30</strain>
    </source>
</reference>
<evidence type="ECO:0000256" key="2">
    <source>
        <dbReference type="ARBA" id="ARBA00023015"/>
    </source>
</evidence>
<gene>
    <name evidence="7" type="ORF">JFL75_12985</name>
</gene>
<dbReference type="PRINTS" id="PR00455">
    <property type="entry name" value="HTHTETR"/>
</dbReference>
<proteinExistence type="predicted"/>
<dbReference type="InterPro" id="IPR001647">
    <property type="entry name" value="HTH_TetR"/>
</dbReference>
<dbReference type="EMBL" id="CP067089">
    <property type="protein sequence ID" value="QQO07853.1"/>
    <property type="molecule type" value="Genomic_DNA"/>
</dbReference>
<sequence>MGDTRRDILDTAKKLFNQRGYNNVSTRDIAGALGISKGNLTYHFKKKEDIIEAIVAESPGTTGTKAPETLGELNEYFRDIQRTVRENAFYFWHHAQFAQISTAIEDLQKGVFGKNTKTLLRAFGIFRDAGWIRPEAYSGEYGHTVDTLWLVSIYWVPFCKLKGVKTDGRFLGQVWSVLYPLLTHKGIRIIQDLGIDTAGHKEKQPGR</sequence>
<keyword evidence="2" id="KW-0805">Transcription regulation</keyword>
<dbReference type="Pfam" id="PF00440">
    <property type="entry name" value="TetR_N"/>
    <property type="match status" value="1"/>
</dbReference>
<evidence type="ECO:0000256" key="5">
    <source>
        <dbReference type="PROSITE-ProRule" id="PRU00335"/>
    </source>
</evidence>
<organism evidence="7 8">
    <name type="scientific">Breznakiella homolactica</name>
    <dbReference type="NCBI Taxonomy" id="2798577"/>
    <lineage>
        <taxon>Bacteria</taxon>
        <taxon>Pseudomonadati</taxon>
        <taxon>Spirochaetota</taxon>
        <taxon>Spirochaetia</taxon>
        <taxon>Spirochaetales</taxon>
        <taxon>Breznakiellaceae</taxon>
        <taxon>Breznakiella</taxon>
    </lineage>
</organism>
<keyword evidence="8" id="KW-1185">Reference proteome</keyword>
<dbReference type="PROSITE" id="PS01081">
    <property type="entry name" value="HTH_TETR_1"/>
    <property type="match status" value="1"/>
</dbReference>
<dbReference type="Gene3D" id="1.10.357.10">
    <property type="entry name" value="Tetracycline Repressor, domain 2"/>
    <property type="match status" value="1"/>
</dbReference>
<dbReference type="Proteomes" id="UP000595917">
    <property type="component" value="Chromosome"/>
</dbReference>
<keyword evidence="4" id="KW-0804">Transcription</keyword>
<dbReference type="AlphaFoldDB" id="A0A7T7XKD5"/>
<dbReference type="GO" id="GO:0000976">
    <property type="term" value="F:transcription cis-regulatory region binding"/>
    <property type="evidence" value="ECO:0007669"/>
    <property type="project" value="TreeGrafter"/>
</dbReference>
<protein>
    <submittedName>
        <fullName evidence="7">TetR/AcrR family transcriptional regulator</fullName>
    </submittedName>
</protein>
<dbReference type="SUPFAM" id="SSF46689">
    <property type="entry name" value="Homeodomain-like"/>
    <property type="match status" value="1"/>
</dbReference>
<dbReference type="InterPro" id="IPR023772">
    <property type="entry name" value="DNA-bd_HTH_TetR-type_CS"/>
</dbReference>
<dbReference type="KEGG" id="bhc:JFL75_12985"/>
<feature type="domain" description="HTH tetR-type" evidence="6">
    <location>
        <begin position="2"/>
        <end position="62"/>
    </location>
</feature>
<evidence type="ECO:0000313" key="8">
    <source>
        <dbReference type="Proteomes" id="UP000595917"/>
    </source>
</evidence>
<dbReference type="InterPro" id="IPR009057">
    <property type="entry name" value="Homeodomain-like_sf"/>
</dbReference>
<evidence type="ECO:0000313" key="7">
    <source>
        <dbReference type="EMBL" id="QQO07853.1"/>
    </source>
</evidence>
<dbReference type="PROSITE" id="PS50977">
    <property type="entry name" value="HTH_TETR_2"/>
    <property type="match status" value="1"/>
</dbReference>
<dbReference type="InterPro" id="IPR050109">
    <property type="entry name" value="HTH-type_TetR-like_transc_reg"/>
</dbReference>
<dbReference type="PANTHER" id="PTHR30055">
    <property type="entry name" value="HTH-TYPE TRANSCRIPTIONAL REGULATOR RUTR"/>
    <property type="match status" value="1"/>
</dbReference>